<organism evidence="3 4">
    <name type="scientific">Deefgea tanakiae</name>
    <dbReference type="NCBI Taxonomy" id="2865840"/>
    <lineage>
        <taxon>Bacteria</taxon>
        <taxon>Pseudomonadati</taxon>
        <taxon>Pseudomonadota</taxon>
        <taxon>Betaproteobacteria</taxon>
        <taxon>Neisseriales</taxon>
        <taxon>Chitinibacteraceae</taxon>
        <taxon>Deefgea</taxon>
    </lineage>
</organism>
<dbReference type="InterPro" id="IPR013830">
    <property type="entry name" value="SGNH_hydro"/>
</dbReference>
<evidence type="ECO:0000313" key="3">
    <source>
        <dbReference type="EMBL" id="QZA79400.1"/>
    </source>
</evidence>
<evidence type="ECO:0000259" key="2">
    <source>
        <dbReference type="Pfam" id="PF13472"/>
    </source>
</evidence>
<dbReference type="SUPFAM" id="SSF52266">
    <property type="entry name" value="SGNH hydrolase"/>
    <property type="match status" value="1"/>
</dbReference>
<dbReference type="EMBL" id="CP081150">
    <property type="protein sequence ID" value="QZA79400.1"/>
    <property type="molecule type" value="Genomic_DNA"/>
</dbReference>
<dbReference type="InterPro" id="IPR036514">
    <property type="entry name" value="SGNH_hydro_sf"/>
</dbReference>
<reference evidence="3 4" key="1">
    <citation type="submission" date="2021-08" db="EMBL/GenBank/DDBJ databases">
        <title>complete genome sequencing of Deefgea sp. D25.</title>
        <authorList>
            <person name="Bae J.-W."/>
            <person name="Gim D.-H."/>
        </authorList>
    </citation>
    <scope>NUCLEOTIDE SEQUENCE [LARGE SCALE GENOMIC DNA]</scope>
    <source>
        <strain evidence="3 4">D25</strain>
    </source>
</reference>
<dbReference type="Proteomes" id="UP000825679">
    <property type="component" value="Chromosome"/>
</dbReference>
<dbReference type="PANTHER" id="PTHR30383">
    <property type="entry name" value="THIOESTERASE 1/PROTEASE 1/LYSOPHOSPHOLIPASE L1"/>
    <property type="match status" value="1"/>
</dbReference>
<proteinExistence type="predicted"/>
<dbReference type="PANTHER" id="PTHR30383:SF24">
    <property type="entry name" value="THIOESTERASE 1_PROTEASE 1_LYSOPHOSPHOLIPASE L1"/>
    <property type="match status" value="1"/>
</dbReference>
<evidence type="ECO:0000313" key="4">
    <source>
        <dbReference type="Proteomes" id="UP000825679"/>
    </source>
</evidence>
<accession>A0ABX8ZCA1</accession>
<feature type="chain" id="PRO_5045659667" evidence="1">
    <location>
        <begin position="19"/>
        <end position="206"/>
    </location>
</feature>
<dbReference type="InterPro" id="IPR051532">
    <property type="entry name" value="Ester_Hydrolysis_Enzymes"/>
</dbReference>
<name>A0ABX8ZCA1_9NEIS</name>
<protein>
    <submittedName>
        <fullName evidence="3">Arylesterase</fullName>
    </submittedName>
</protein>
<keyword evidence="1" id="KW-0732">Signal</keyword>
<dbReference type="CDD" id="cd01822">
    <property type="entry name" value="Lysophospholipase_L1_like"/>
    <property type="match status" value="1"/>
</dbReference>
<dbReference type="InterPro" id="IPR008265">
    <property type="entry name" value="Lipase_GDSL_AS"/>
</dbReference>
<gene>
    <name evidence="3" type="ORF">K4H28_01875</name>
</gene>
<feature type="signal peptide" evidence="1">
    <location>
        <begin position="1"/>
        <end position="18"/>
    </location>
</feature>
<keyword evidence="4" id="KW-1185">Reference proteome</keyword>
<dbReference type="PROSITE" id="PS01098">
    <property type="entry name" value="LIPASE_GDSL_SER"/>
    <property type="match status" value="1"/>
</dbReference>
<feature type="domain" description="SGNH hydrolase-type esterase" evidence="2">
    <location>
        <begin position="26"/>
        <end position="185"/>
    </location>
</feature>
<sequence>MRLIFGIAACVLSGSVLAAKPQTILVFGDSLSAGYGIKSEQAWPALLEAELKRQGKAFSVVNASLSGETTAGGRSRFPAISQKYPAQLVIVALGANDGLRGLPPKMMQDNLANIISTAQAAGSKVHLVGIQMPPNYGPQFTQAFAATYPALTQQFKTSFTPFLLAPVIQNNTMFQADQLHPTAKAQPLIMQGILNDLQKQQKWIFK</sequence>
<evidence type="ECO:0000256" key="1">
    <source>
        <dbReference type="SAM" id="SignalP"/>
    </source>
</evidence>
<dbReference type="Gene3D" id="3.40.50.1110">
    <property type="entry name" value="SGNH hydrolase"/>
    <property type="match status" value="1"/>
</dbReference>
<dbReference type="Pfam" id="PF13472">
    <property type="entry name" value="Lipase_GDSL_2"/>
    <property type="match status" value="1"/>
</dbReference>